<dbReference type="GO" id="GO:0009289">
    <property type="term" value="C:pilus"/>
    <property type="evidence" value="ECO:0007669"/>
    <property type="project" value="UniProtKB-SubCell"/>
</dbReference>
<protein>
    <recommendedName>
        <fullName evidence="6">Major fimbrial subunit protein N-terminal domain-containing protein</fullName>
    </recommendedName>
</protein>
<evidence type="ECO:0000256" key="3">
    <source>
        <dbReference type="ARBA" id="ARBA00022729"/>
    </source>
</evidence>
<evidence type="ECO:0000256" key="2">
    <source>
        <dbReference type="ARBA" id="ARBA00006011"/>
    </source>
</evidence>
<evidence type="ECO:0000256" key="1">
    <source>
        <dbReference type="ARBA" id="ARBA00004561"/>
    </source>
</evidence>
<reference evidence="7" key="2">
    <citation type="submission" date="2021-04" db="EMBL/GenBank/DDBJ databases">
        <authorList>
            <person name="Gilroy R."/>
        </authorList>
    </citation>
    <scope>NUCLEOTIDE SEQUENCE</scope>
    <source>
        <strain evidence="7">ChiHjej12B11-9795</strain>
    </source>
</reference>
<dbReference type="InterPro" id="IPR029141">
    <property type="entry name" value="FimA_N"/>
</dbReference>
<dbReference type="Gene3D" id="2.60.40.2580">
    <property type="match status" value="1"/>
</dbReference>
<dbReference type="InterPro" id="IPR018247">
    <property type="entry name" value="EF_Hand_1_Ca_BS"/>
</dbReference>
<evidence type="ECO:0000256" key="5">
    <source>
        <dbReference type="SAM" id="SignalP"/>
    </source>
</evidence>
<organism evidence="7 8">
    <name type="scientific">Candidatus Bacteroides avicola</name>
    <dbReference type="NCBI Taxonomy" id="2838468"/>
    <lineage>
        <taxon>Bacteria</taxon>
        <taxon>Pseudomonadati</taxon>
        <taxon>Bacteroidota</taxon>
        <taxon>Bacteroidia</taxon>
        <taxon>Bacteroidales</taxon>
        <taxon>Bacteroidaceae</taxon>
        <taxon>Bacteroides</taxon>
    </lineage>
</organism>
<evidence type="ECO:0000256" key="4">
    <source>
        <dbReference type="ARBA" id="ARBA00023263"/>
    </source>
</evidence>
<name>A0A9D2HWH4_9BACE</name>
<dbReference type="Proteomes" id="UP000823862">
    <property type="component" value="Unassembled WGS sequence"/>
</dbReference>
<evidence type="ECO:0000313" key="8">
    <source>
        <dbReference type="Proteomes" id="UP000823862"/>
    </source>
</evidence>
<dbReference type="EMBL" id="DWZI01000050">
    <property type="protein sequence ID" value="HJA86574.1"/>
    <property type="molecule type" value="Genomic_DNA"/>
</dbReference>
<accession>A0A9D2HWH4</accession>
<keyword evidence="4" id="KW-0281">Fimbrium</keyword>
<dbReference type="Pfam" id="PF06321">
    <property type="entry name" value="P_gingi_FimA"/>
    <property type="match status" value="1"/>
</dbReference>
<comment type="subcellular location">
    <subcellularLocation>
        <location evidence="1">Fimbrium</location>
    </subcellularLocation>
</comment>
<dbReference type="PROSITE" id="PS51257">
    <property type="entry name" value="PROKAR_LIPOPROTEIN"/>
    <property type="match status" value="1"/>
</dbReference>
<sequence>MKLKHLLYISLGMAISLFTACTDNEFAESGTHYIEEGIPVSVDLKYGVEESRQATRSAQDATVEQTVNRLFAIAFYADGSISGYGAYDAVNNAEGQGTINDFPMHSGANQQIFIVANPGTGMGTLTMDQLVAFAVGNGTLDDFKQLYSAFNDTDNIGTNVERMSFLMFGQMVNQSGTSAMNVETDGTISNYSKAVELERVDARITFKIKVQSDASHQDMTFIPRYYQVNNIPAGTYLYPQENDYVDAGYQNMKDETVSITKNFDGTETDNMYFEFYLLENRLQPTQTLSMSMIESGGQYWDNSSSTPTVQNLYALREKRQAINEGQNFDKPGQEYELGDYIYAPKNGAYVIFSGTLTYRNENNDMVYANTSYTVHLGSTGNSIDNGSTWYNEEDLVNNYDTERNTHYTYTVTLTGVNSIQVEVENDREKRPGVEGDVVVAQGEVEDLDAHYGRVLFTLTRGEILAGLSWAIRTPFQQGIKVFNRENYLVDGNIPADESSLADREALKTGISLNDYKWVQFVINAEANRNRNWNEGISAGVVPDDEFAKYPGHEAYDGGTEQTAAPAFGGNGYHYEGSGWSNNGYYSEDVVMYDVNQLLNHLYMEANKSDSEIFHLNGRQSPSDDASVAITAFIDEYVYIYDPTQVFYRPPMSEDVPENDLVSLWKKVVNGENRLLHICKEGAEYSPDGNSSWANSVMTFSQRPIYTFYNPNASGITTAWGTESKNETGKLEVGAPSLSSQHSNTMDNGRENTLNIIPSGWSDELKWSAVLNRDGDAFGKLKSGYNNIWYACLGRNRDLNGDDIVQEDEIRWYLASIDQLTDLWIGEEAVPNAKLYDESLYVSGNRIERSHVASSSYYNGAASNPWVIWAEEGASRGDKNASQGSNGSGSKYDYRCVRNLGIGLENIDESPEDYATVSTSSWNGRYQEQIIEVSDLSSEARRAYTSGYLPANSERSYNNRPYQKFAVIINNLYPTSGATTRWNVYYENEEEYTPCPAGYRIPNQRELMLLYTRIPSLFNSDTDYMTKTEFSFKDYAPYTTEADQHGERIGFSYAGGNLYLISSKAKNNYGQLVDNIPVVRVRCVRDVAGN</sequence>
<feature type="chain" id="PRO_5039169523" description="Major fimbrial subunit protein N-terminal domain-containing protein" evidence="5">
    <location>
        <begin position="21"/>
        <end position="1089"/>
    </location>
</feature>
<gene>
    <name evidence="7" type="ORF">H9950_10375</name>
</gene>
<comment type="caution">
    <text evidence="7">The sequence shown here is derived from an EMBL/GenBank/DDBJ whole genome shotgun (WGS) entry which is preliminary data.</text>
</comment>
<evidence type="ECO:0000313" key="7">
    <source>
        <dbReference type="EMBL" id="HJA86574.1"/>
    </source>
</evidence>
<dbReference type="PROSITE" id="PS00018">
    <property type="entry name" value="EF_HAND_1"/>
    <property type="match status" value="1"/>
</dbReference>
<feature type="domain" description="Major fimbrial subunit protein N-terminal" evidence="6">
    <location>
        <begin position="40"/>
        <end position="199"/>
    </location>
</feature>
<evidence type="ECO:0000259" key="6">
    <source>
        <dbReference type="Pfam" id="PF06321"/>
    </source>
</evidence>
<comment type="similarity">
    <text evidence="2">Belongs to the bacteroidetes fimbrillin superfamily. FimA/Mfa1 family.</text>
</comment>
<dbReference type="AlphaFoldDB" id="A0A9D2HWH4"/>
<proteinExistence type="inferred from homology"/>
<keyword evidence="3 5" id="KW-0732">Signal</keyword>
<feature type="signal peptide" evidence="5">
    <location>
        <begin position="1"/>
        <end position="20"/>
    </location>
</feature>
<reference evidence="7" key="1">
    <citation type="journal article" date="2021" name="PeerJ">
        <title>Extensive microbial diversity within the chicken gut microbiome revealed by metagenomics and culture.</title>
        <authorList>
            <person name="Gilroy R."/>
            <person name="Ravi A."/>
            <person name="Getino M."/>
            <person name="Pursley I."/>
            <person name="Horton D.L."/>
            <person name="Alikhan N.F."/>
            <person name="Baker D."/>
            <person name="Gharbi K."/>
            <person name="Hall N."/>
            <person name="Watson M."/>
            <person name="Adriaenssens E.M."/>
            <person name="Foster-Nyarko E."/>
            <person name="Jarju S."/>
            <person name="Secka A."/>
            <person name="Antonio M."/>
            <person name="Oren A."/>
            <person name="Chaudhuri R.R."/>
            <person name="La Ragione R."/>
            <person name="Hildebrand F."/>
            <person name="Pallen M.J."/>
        </authorList>
    </citation>
    <scope>NUCLEOTIDE SEQUENCE</scope>
    <source>
        <strain evidence="7">ChiHjej12B11-9795</strain>
    </source>
</reference>